<evidence type="ECO:0000313" key="2">
    <source>
        <dbReference type="Proteomes" id="UP000800200"/>
    </source>
</evidence>
<dbReference type="OrthoDB" id="73875at2759"/>
<proteinExistence type="predicted"/>
<protein>
    <submittedName>
        <fullName evidence="1">Uncharacterized protein</fullName>
    </submittedName>
</protein>
<accession>A0A6A6DAX7</accession>
<keyword evidence="2" id="KW-1185">Reference proteome</keyword>
<dbReference type="AlphaFoldDB" id="A0A6A6DAX7"/>
<gene>
    <name evidence="1" type="ORF">K469DRAFT_80614</name>
</gene>
<evidence type="ECO:0000313" key="1">
    <source>
        <dbReference type="EMBL" id="KAF2175120.1"/>
    </source>
</evidence>
<organism evidence="1 2">
    <name type="scientific">Zopfia rhizophila CBS 207.26</name>
    <dbReference type="NCBI Taxonomy" id="1314779"/>
    <lineage>
        <taxon>Eukaryota</taxon>
        <taxon>Fungi</taxon>
        <taxon>Dikarya</taxon>
        <taxon>Ascomycota</taxon>
        <taxon>Pezizomycotina</taxon>
        <taxon>Dothideomycetes</taxon>
        <taxon>Dothideomycetes incertae sedis</taxon>
        <taxon>Zopfiaceae</taxon>
        <taxon>Zopfia</taxon>
    </lineage>
</organism>
<dbReference type="EMBL" id="ML994745">
    <property type="protein sequence ID" value="KAF2175120.1"/>
    <property type="molecule type" value="Genomic_DNA"/>
</dbReference>
<sequence length="143" mass="16327">MHNVRKKRCRKDITTNLCDRDQYLPAYFIPPGTKEHNAGQIIQWLPQAENKGVGSMWNGFCNENDDGKGSRQLFDKDAEKNSKNKIGKVNANLVDPRQAGNKTESRAQIRIVRLLRPSRQRTSTRYLSWNSKATCPEGRRIGA</sequence>
<dbReference type="Proteomes" id="UP000800200">
    <property type="component" value="Unassembled WGS sequence"/>
</dbReference>
<reference evidence="1" key="1">
    <citation type="journal article" date="2020" name="Stud. Mycol.">
        <title>101 Dothideomycetes genomes: a test case for predicting lifestyles and emergence of pathogens.</title>
        <authorList>
            <person name="Haridas S."/>
            <person name="Albert R."/>
            <person name="Binder M."/>
            <person name="Bloem J."/>
            <person name="Labutti K."/>
            <person name="Salamov A."/>
            <person name="Andreopoulos B."/>
            <person name="Baker S."/>
            <person name="Barry K."/>
            <person name="Bills G."/>
            <person name="Bluhm B."/>
            <person name="Cannon C."/>
            <person name="Castanera R."/>
            <person name="Culley D."/>
            <person name="Daum C."/>
            <person name="Ezra D."/>
            <person name="Gonzalez J."/>
            <person name="Henrissat B."/>
            <person name="Kuo A."/>
            <person name="Liang C."/>
            <person name="Lipzen A."/>
            <person name="Lutzoni F."/>
            <person name="Magnuson J."/>
            <person name="Mondo S."/>
            <person name="Nolan M."/>
            <person name="Ohm R."/>
            <person name="Pangilinan J."/>
            <person name="Park H.-J."/>
            <person name="Ramirez L."/>
            <person name="Alfaro M."/>
            <person name="Sun H."/>
            <person name="Tritt A."/>
            <person name="Yoshinaga Y."/>
            <person name="Zwiers L.-H."/>
            <person name="Turgeon B."/>
            <person name="Goodwin S."/>
            <person name="Spatafora J."/>
            <person name="Crous P."/>
            <person name="Grigoriev I."/>
        </authorList>
    </citation>
    <scope>NUCLEOTIDE SEQUENCE</scope>
    <source>
        <strain evidence="1">CBS 207.26</strain>
    </source>
</reference>
<name>A0A6A6DAX7_9PEZI</name>